<feature type="compositionally biased region" description="Basic and acidic residues" evidence="1">
    <location>
        <begin position="81"/>
        <end position="90"/>
    </location>
</feature>
<feature type="region of interest" description="Disordered" evidence="1">
    <location>
        <begin position="1"/>
        <end position="124"/>
    </location>
</feature>
<feature type="compositionally biased region" description="Acidic residues" evidence="1">
    <location>
        <begin position="69"/>
        <end position="80"/>
    </location>
</feature>
<proteinExistence type="predicted"/>
<accession>A0ABX4BM04</accession>
<evidence type="ECO:0000313" key="2">
    <source>
        <dbReference type="EMBL" id="OXA76554.1"/>
    </source>
</evidence>
<evidence type="ECO:0000256" key="1">
    <source>
        <dbReference type="SAM" id="MobiDB-lite"/>
    </source>
</evidence>
<comment type="caution">
    <text evidence="2">The sequence shown here is derived from an EMBL/GenBank/DDBJ whole genome shotgun (WGS) entry which is preliminary data.</text>
</comment>
<gene>
    <name evidence="2" type="ORF">B0A65_18765</name>
</gene>
<dbReference type="EMBL" id="MUGV01000036">
    <property type="protein sequence ID" value="OXA76554.1"/>
    <property type="molecule type" value="Genomic_DNA"/>
</dbReference>
<dbReference type="Proteomes" id="UP000198382">
    <property type="component" value="Unassembled WGS sequence"/>
</dbReference>
<sequence length="124" mass="14187">MKTVIPKTKSKTQNTQPKTPSPYDPQNPYKKPQSGPKDITYKNIEMDLIENDPLKGSQTDIDSKKSNEDEKDSSETIEPDQDNHARREFEIGQFGSEQLQEDERTRDASGNEALDNTKPCQRKF</sequence>
<keyword evidence="3" id="KW-1185">Reference proteome</keyword>
<reference evidence="2 3" key="1">
    <citation type="submission" date="2016-11" db="EMBL/GenBank/DDBJ databases">
        <title>Whole genomes of Flavobacteriaceae.</title>
        <authorList>
            <person name="Stine C."/>
            <person name="Li C."/>
            <person name="Tadesse D."/>
        </authorList>
    </citation>
    <scope>NUCLEOTIDE SEQUENCE [LARGE SCALE GENOMIC DNA]</scope>
    <source>
        <strain evidence="2 3">DSM 15937</strain>
    </source>
</reference>
<protein>
    <submittedName>
        <fullName evidence="2">Uncharacterized protein</fullName>
    </submittedName>
</protein>
<organism evidence="2 3">
    <name type="scientific">Flavobacterium frigidimaris</name>
    <dbReference type="NCBI Taxonomy" id="262320"/>
    <lineage>
        <taxon>Bacteria</taxon>
        <taxon>Pseudomonadati</taxon>
        <taxon>Bacteroidota</taxon>
        <taxon>Flavobacteriia</taxon>
        <taxon>Flavobacteriales</taxon>
        <taxon>Flavobacteriaceae</taxon>
        <taxon>Flavobacterium</taxon>
    </lineage>
</organism>
<evidence type="ECO:0000313" key="3">
    <source>
        <dbReference type="Proteomes" id="UP000198382"/>
    </source>
</evidence>
<name>A0ABX4BM04_FLAFR</name>